<reference evidence="6" key="1">
    <citation type="submission" date="2018-06" db="EMBL/GenBank/DDBJ databases">
        <title>Genome assembly of Danube salmon.</title>
        <authorList>
            <person name="Macqueen D.J."/>
            <person name="Gundappa M.K."/>
        </authorList>
    </citation>
    <scope>NUCLEOTIDE SEQUENCE [LARGE SCALE GENOMIC DNA]</scope>
</reference>
<dbReference type="GeneTree" id="ENSGT01020000230338"/>
<dbReference type="CDD" id="cd03590">
    <property type="entry name" value="CLECT_DC-SIGN_like"/>
    <property type="match status" value="1"/>
</dbReference>
<name>A0A4W5R1Z7_9TELE</name>
<feature type="domain" description="C-type lectin" evidence="4">
    <location>
        <begin position="97"/>
        <end position="214"/>
    </location>
</feature>
<dbReference type="InterPro" id="IPR050111">
    <property type="entry name" value="C-type_lectin/snaclec_domain"/>
</dbReference>
<feature type="transmembrane region" description="Helical" evidence="3">
    <location>
        <begin position="57"/>
        <end position="83"/>
    </location>
</feature>
<evidence type="ECO:0000256" key="3">
    <source>
        <dbReference type="SAM" id="Phobius"/>
    </source>
</evidence>
<keyword evidence="3" id="KW-0472">Membrane</keyword>
<evidence type="ECO:0000313" key="5">
    <source>
        <dbReference type="Ensembl" id="ENSHHUP00000078574.1"/>
    </source>
</evidence>
<sequence length="217" mass="24518">MSWPPDHSLKTNFCSRLNLVDDPCTTWSMFDCVSLMMLCTVPVSTEPDSSGKRSSRVAAVCLGLLCVLLAGIIGLSVLLYSVITLLEQTCPAEWQKFESSWYLLSTGTKTWKESRADCLEREADLVIINSNKEQEFLFKLNKRVWIGLTDSVTEGTWIWVDGTTLTTPRYWYDPQPDNAGPTGEENCVEIRTDQSLLEAWNDISCDSKLNWICEKVV</sequence>
<reference evidence="5" key="3">
    <citation type="submission" date="2025-09" db="UniProtKB">
        <authorList>
            <consortium name="Ensembl"/>
        </authorList>
    </citation>
    <scope>IDENTIFICATION</scope>
</reference>
<dbReference type="GO" id="GO:0030246">
    <property type="term" value="F:carbohydrate binding"/>
    <property type="evidence" value="ECO:0007669"/>
    <property type="project" value="UniProtKB-KW"/>
</dbReference>
<dbReference type="Gene3D" id="3.10.100.10">
    <property type="entry name" value="Mannose-Binding Protein A, subunit A"/>
    <property type="match status" value="1"/>
</dbReference>
<organism evidence="5 6">
    <name type="scientific">Hucho hucho</name>
    <name type="common">huchen</name>
    <dbReference type="NCBI Taxonomy" id="62062"/>
    <lineage>
        <taxon>Eukaryota</taxon>
        <taxon>Metazoa</taxon>
        <taxon>Chordata</taxon>
        <taxon>Craniata</taxon>
        <taxon>Vertebrata</taxon>
        <taxon>Euteleostomi</taxon>
        <taxon>Actinopterygii</taxon>
        <taxon>Neopterygii</taxon>
        <taxon>Teleostei</taxon>
        <taxon>Protacanthopterygii</taxon>
        <taxon>Salmoniformes</taxon>
        <taxon>Salmonidae</taxon>
        <taxon>Salmoninae</taxon>
        <taxon>Hucho</taxon>
    </lineage>
</organism>
<evidence type="ECO:0000256" key="2">
    <source>
        <dbReference type="ARBA" id="ARBA00023157"/>
    </source>
</evidence>
<dbReference type="Ensembl" id="ENSHHUT00000081109.1">
    <property type="protein sequence ID" value="ENSHHUP00000078574.1"/>
    <property type="gene ID" value="ENSHHUG00000045853.1"/>
</dbReference>
<dbReference type="PROSITE" id="PS50041">
    <property type="entry name" value="C_TYPE_LECTIN_2"/>
    <property type="match status" value="1"/>
</dbReference>
<evidence type="ECO:0000256" key="1">
    <source>
        <dbReference type="ARBA" id="ARBA00022734"/>
    </source>
</evidence>
<evidence type="ECO:0000313" key="6">
    <source>
        <dbReference type="Proteomes" id="UP000314982"/>
    </source>
</evidence>
<dbReference type="InterPro" id="IPR033989">
    <property type="entry name" value="CD209-like_CTLD"/>
</dbReference>
<protein>
    <recommendedName>
        <fullName evidence="4">C-type lectin domain-containing protein</fullName>
    </recommendedName>
</protein>
<proteinExistence type="predicted"/>
<keyword evidence="3" id="KW-0812">Transmembrane</keyword>
<dbReference type="InterPro" id="IPR016186">
    <property type="entry name" value="C-type_lectin-like/link_sf"/>
</dbReference>
<keyword evidence="2" id="KW-1015">Disulfide bond</keyword>
<keyword evidence="3" id="KW-1133">Transmembrane helix</keyword>
<dbReference type="PANTHER" id="PTHR22803">
    <property type="entry name" value="MANNOSE, PHOSPHOLIPASE, LECTIN RECEPTOR RELATED"/>
    <property type="match status" value="1"/>
</dbReference>
<keyword evidence="1" id="KW-0430">Lectin</keyword>
<dbReference type="Pfam" id="PF00059">
    <property type="entry name" value="Lectin_C"/>
    <property type="match status" value="1"/>
</dbReference>
<dbReference type="SMART" id="SM00034">
    <property type="entry name" value="CLECT"/>
    <property type="match status" value="1"/>
</dbReference>
<dbReference type="InterPro" id="IPR016187">
    <property type="entry name" value="CTDL_fold"/>
</dbReference>
<reference evidence="5" key="2">
    <citation type="submission" date="2025-08" db="UniProtKB">
        <authorList>
            <consortium name="Ensembl"/>
        </authorList>
    </citation>
    <scope>IDENTIFICATION</scope>
</reference>
<dbReference type="Proteomes" id="UP000314982">
    <property type="component" value="Unassembled WGS sequence"/>
</dbReference>
<dbReference type="AlphaFoldDB" id="A0A4W5R1Z7"/>
<dbReference type="InterPro" id="IPR018378">
    <property type="entry name" value="C-type_lectin_CS"/>
</dbReference>
<evidence type="ECO:0000259" key="4">
    <source>
        <dbReference type="PROSITE" id="PS50041"/>
    </source>
</evidence>
<keyword evidence="6" id="KW-1185">Reference proteome</keyword>
<accession>A0A4W5R1Z7</accession>
<dbReference type="SUPFAM" id="SSF56436">
    <property type="entry name" value="C-type lectin-like"/>
    <property type="match status" value="1"/>
</dbReference>
<dbReference type="STRING" id="62062.ENSHHUP00000078574"/>
<dbReference type="InterPro" id="IPR001304">
    <property type="entry name" value="C-type_lectin-like"/>
</dbReference>
<dbReference type="PROSITE" id="PS00615">
    <property type="entry name" value="C_TYPE_LECTIN_1"/>
    <property type="match status" value="1"/>
</dbReference>